<dbReference type="GO" id="GO:0032012">
    <property type="term" value="P:regulation of ARF protein signal transduction"/>
    <property type="evidence" value="ECO:0007669"/>
    <property type="project" value="InterPro"/>
</dbReference>
<protein>
    <recommendedName>
        <fullName evidence="5">SEC7 domain-containing protein</fullName>
    </recommendedName>
</protein>
<evidence type="ECO:0000313" key="7">
    <source>
        <dbReference type="Proteomes" id="UP000612055"/>
    </source>
</evidence>
<dbReference type="Proteomes" id="UP000612055">
    <property type="component" value="Unassembled WGS sequence"/>
</dbReference>
<feature type="compositionally biased region" description="Low complexity" evidence="4">
    <location>
        <begin position="334"/>
        <end position="343"/>
    </location>
</feature>
<evidence type="ECO:0000259" key="5">
    <source>
        <dbReference type="PROSITE" id="PS50190"/>
    </source>
</evidence>
<keyword evidence="3" id="KW-0653">Protein transport</keyword>
<feature type="region of interest" description="Disordered" evidence="4">
    <location>
        <begin position="2118"/>
        <end position="2159"/>
    </location>
</feature>
<evidence type="ECO:0000256" key="4">
    <source>
        <dbReference type="SAM" id="MobiDB-lite"/>
    </source>
</evidence>
<proteinExistence type="predicted"/>
<feature type="compositionally biased region" description="Low complexity" evidence="4">
    <location>
        <begin position="315"/>
        <end position="327"/>
    </location>
</feature>
<keyword evidence="7" id="KW-1185">Reference proteome</keyword>
<dbReference type="Pfam" id="PF16213">
    <property type="entry name" value="DCB"/>
    <property type="match status" value="1"/>
</dbReference>
<feature type="region of interest" description="Disordered" evidence="4">
    <location>
        <begin position="2509"/>
        <end position="2542"/>
    </location>
</feature>
<feature type="compositionally biased region" description="Acidic residues" evidence="4">
    <location>
        <begin position="2459"/>
        <end position="2469"/>
    </location>
</feature>
<dbReference type="SMART" id="SM00222">
    <property type="entry name" value="Sec7"/>
    <property type="match status" value="1"/>
</dbReference>
<accession>A0A835Y4B8</accession>
<feature type="region of interest" description="Disordered" evidence="4">
    <location>
        <begin position="2337"/>
        <end position="2493"/>
    </location>
</feature>
<name>A0A835Y4B8_9CHLO</name>
<dbReference type="InterPro" id="IPR023394">
    <property type="entry name" value="Sec7_C_sf"/>
</dbReference>
<feature type="compositionally biased region" description="Acidic residues" evidence="4">
    <location>
        <begin position="2396"/>
        <end position="2416"/>
    </location>
</feature>
<feature type="compositionally biased region" description="Gly residues" evidence="4">
    <location>
        <begin position="2356"/>
        <end position="2370"/>
    </location>
</feature>
<dbReference type="PANTHER" id="PTHR10663:SF375">
    <property type="entry name" value="LD29171P"/>
    <property type="match status" value="1"/>
</dbReference>
<evidence type="ECO:0000256" key="3">
    <source>
        <dbReference type="ARBA" id="ARBA00022927"/>
    </source>
</evidence>
<feature type="region of interest" description="Disordered" evidence="4">
    <location>
        <begin position="1985"/>
        <end position="2015"/>
    </location>
</feature>
<reference evidence="6" key="1">
    <citation type="journal article" date="2020" name="bioRxiv">
        <title>Comparative genomics of Chlamydomonas.</title>
        <authorList>
            <person name="Craig R.J."/>
            <person name="Hasan A.R."/>
            <person name="Ness R.W."/>
            <person name="Keightley P.D."/>
        </authorList>
    </citation>
    <scope>NUCLEOTIDE SEQUENCE</scope>
    <source>
        <strain evidence="6">CCAP 11/70</strain>
    </source>
</reference>
<dbReference type="GO" id="GO:0005829">
    <property type="term" value="C:cytosol"/>
    <property type="evidence" value="ECO:0007669"/>
    <property type="project" value="UniProtKB-SubCell"/>
</dbReference>
<feature type="compositionally biased region" description="Pro residues" evidence="4">
    <location>
        <begin position="449"/>
        <end position="465"/>
    </location>
</feature>
<feature type="compositionally biased region" description="Low complexity" evidence="4">
    <location>
        <begin position="466"/>
        <end position="476"/>
    </location>
</feature>
<feature type="domain" description="SEC7" evidence="5">
    <location>
        <begin position="887"/>
        <end position="1083"/>
    </location>
</feature>
<dbReference type="PROSITE" id="PS50190">
    <property type="entry name" value="SEC7"/>
    <property type="match status" value="1"/>
</dbReference>
<comment type="subcellular location">
    <subcellularLocation>
        <location evidence="1">Cytoplasm</location>
        <location evidence="1">Cytosol</location>
    </subcellularLocation>
</comment>
<feature type="compositionally biased region" description="Basic residues" evidence="4">
    <location>
        <begin position="566"/>
        <end position="577"/>
    </location>
</feature>
<dbReference type="InterPro" id="IPR000904">
    <property type="entry name" value="Sec7_dom"/>
</dbReference>
<sequence length="2788" mass="278605">MQPDRAFEIFVKRTLSAIQKESWGRSKECKDLRDACQTVLNLLTDHEQGHLQYDGSLAVAVLDPLYLACASTNPKVLEAALGCLHKLVAHAWLQGESSSSGAASDADVVSRVIRTVIKCGETGANGLGAGGEALQLSVIRALLTFTTAEHFVAHGDCLLAAVRMVFNLALGAEDDIIKRTASNALLQMLNTITKRVTAVQLFGGSSCATSRRSSLDGTMGGDRGAYSRQPSVSAGAGAVGPSTGGAGGLPSSGPSASDLRRPSPSLGLHASNSNPALAPGASAAAPGDFKRESSSSGVAEAAAPPLPPLPPPPQRSASAASAGAMGADAGGGAEAPAPSDGAADNGGGGDAEGGGSSSSESGGEDDGGRTAQLATLAEQRDLAGLEAALGPSTSLEEGLGPAEEEEGPVVGRTRHPPPSAGPTPPPARLAASAGLPLPGLLSGPSIASPAPPLPLPPGAGFPPAPAAGAPGPEPQLRVPSSSGAMAPGALPSPSLSRGSQELPSPGGVPSPFNGAGLGPAFSVAPGGVAAGPDAANTYQQYAAQHPQPHPPASHQHSQHALPSHHSSFHHHHSRHQSHSQTNVPVPAGPHAHGPGPGHGHPHAPPPPRPLSTNERDVLLVVTAFCRLASREAGVTELDKYLAAGKLLALELVVKVLQNPIHNWENVRDDFVRHLHQPVCLALLRNCSPADPAAFALAVRLLTAVLMQPKLRRGLKAELGAFYPLLLLRPLEGELASPGDLAPVASALPCLGGLCGEPQLLVDLFVNYDCDLRAPNLFERTVQALARLSTRAELDGPPQPPGPRQADTARQLSGVRDAALRCLLATVGCLDAWAAPLKEGGGGGGEEGSAQGGEAKEAEGKDAAAAALAAAAAALKSANGGDATEAERFEAAKVTKSALSRGFSLFNGGSPVKAMRFLISSGVVEDSPSGAAVFLRAHAPDLEAGAMGEYLGHHEDFELAAMRAYVDMERYEGLTIDAALRAFLSPFRLPGEAQKIDRLMEAFAERYVRDNPNSGFKNADAAYVLSFAVIMLNTDAHNPLAERRLDKPGFVAMTSLPSEDAAGVYEPALPVPELEGIFDRIVAKEIVVRDAPAGASKAAAAGKGRGGAGGGAGNKLAAALGLRALTAPFRGSGGRKQMSDAERQQQQLMEVAALAVARGNSAGGAGPGGAHGGAHGGLANIWHSCTHAAHVRPMLMVAGEAILTALVAAIDRAPDASTSEPVLTALVSLALLAGLTGCEELCESSVGAAAAAAGVAAPAPFGTAAAAKQLAALRAVMGAARSPDAGNLGSAWATVLRTASALEALVRTVARPLQPGETPGSVAFMSPPMAGQGAGLAAAAGGALSSGGAAPAGSSNGGGLFSKVFGGLWGGGGGSSGGAAPTSNGGAAGARGAVVPVTAAAGRPGATGGGAAGAGGGGGGPSSLPPPPVRVMPGAVMAMWAVTDGRAFVEQVYSRSASLDGDAVVVFVRALCAVSREELDAPSPRVYSLQRLVEVAHLNLAGRIRLIWSKMWAVLSAHLVAAACHPAQPIAAQAVDALRGLALRVLDREARAAAAAAASAAAATAAGGAHATTTPSVQLQHQQPLTHSTWGSAEGALRPFVAVLRLSDDATVRAMALAAVANLMASHARALGAGWRVAMEALRRAAGDGAAAVYEQALAALEVAVAALFRPAPPPGAAPATRFSAPPPPPGHDCYRETLRAILTAVRNTAHPDVAPSAVRLFVRVGDRLAQRPQPPAGPSAARFRRYNSGRIGGRPSLEAGGGTASGALLPAAASIGGGGGPLSPRSTGGVHAAATAPPPDLLDLLALPPALTRLPSHPPTAGGAAPTPFTSGSLPYPHSAHVPLTSLPADDWALLLEVVADVAASSPNAANASAAAPAAAVLAAPRLAAAGLEAALDLMRLHSALWGQRAWRVMLRRVVAGVAFQVPRSLDPEAYPEEAAAATAAGLPLESISAAFEARAERLFPLMAAQLGPLAEAAEARGIAKRERRGGVSDSDSGGDSSDEDPDLVSAASRGSSGAGFGSGFGFGFSEAGGSVGLVAEAGPPDLHRELLSLLAETSLLWFRHPCEAVARAGLANLSRLLDVTGGVLLPAHAHAHTLPPKPLPLGRASLYGASDGASAGFDAPSSPPSSSASSSLAPPSSQALPSQPQPQPQQARHQARGWAVLLPLLGSTLAAELALVTAFAARLRAAQLQAAVAESAAQADALERRAAGSAGGAGPGPSSPPVSPRGSAGGAGAGPLGASPSFTSHAAAPPSLFGGPRPTAGGAIADAECRRLRCRCRMLLLLVRSLAAYATRRAGSLPWDVTEQLVGMLAGAARQLLRFNTREELVLPASAGGAREGLPVGGEDVEAGATEEGGGGEQEGSGGEGLMRPLGREGLEAPRGASGALSAVAEAEGDDGGWNDGWEEEAEEAEGKDEGKTGAEGEDEQDGAEEERELATSGERSEGPAAEASGATDAAEEQSAEAEIEGPAPEAPEASPEPPSAASSQRPALTSAFAAAPAAAAAAAAEPPSPAGQPAAALPTSSGPAPSAAAPPAATPAPSGALAGACLALRALQVQLTSATAHDSMRPALARLEVEAADGALSALLACCAPDQDDPTGGSAPAGHAAVAERRRRRREARAQLDGLCRHILGCAVAAQAAAPGAHHAASALSPLEPAPLDPSLPGSSWDHAVRAAVLARAVLLLLHGPPTQAAGEDEDSSAGAVGAGGREARLLALLPEVLVLLMSHQPVVRAAVAEFVEEVMGPRLGQVAGAGEGAWAGAGEGAWAGAGGRQAGYGEGAAAGLL</sequence>
<dbReference type="CDD" id="cd00171">
    <property type="entry name" value="Sec7"/>
    <property type="match status" value="1"/>
</dbReference>
<dbReference type="OrthoDB" id="430364at2759"/>
<feature type="compositionally biased region" description="Low complexity" evidence="4">
    <location>
        <begin position="294"/>
        <end position="303"/>
    </location>
</feature>
<feature type="compositionally biased region" description="Low complexity" evidence="4">
    <location>
        <begin position="2129"/>
        <end position="2147"/>
    </location>
</feature>
<feature type="compositionally biased region" description="Low complexity" evidence="4">
    <location>
        <begin position="230"/>
        <end position="241"/>
    </location>
</feature>
<evidence type="ECO:0000313" key="6">
    <source>
        <dbReference type="EMBL" id="KAG2495708.1"/>
    </source>
</evidence>
<feature type="compositionally biased region" description="Acidic residues" evidence="4">
    <location>
        <begin position="2425"/>
        <end position="2437"/>
    </location>
</feature>
<feature type="region of interest" description="Disordered" evidence="4">
    <location>
        <begin position="1403"/>
        <end position="1427"/>
    </location>
</feature>
<evidence type="ECO:0000256" key="1">
    <source>
        <dbReference type="ARBA" id="ARBA00004514"/>
    </source>
</evidence>
<feature type="region of interest" description="Disordered" evidence="4">
    <location>
        <begin position="790"/>
        <end position="809"/>
    </location>
</feature>
<dbReference type="EMBL" id="JAEHOE010000023">
    <property type="protein sequence ID" value="KAG2495708.1"/>
    <property type="molecule type" value="Genomic_DNA"/>
</dbReference>
<dbReference type="GO" id="GO:0005085">
    <property type="term" value="F:guanyl-nucleotide exchange factor activity"/>
    <property type="evidence" value="ECO:0007669"/>
    <property type="project" value="InterPro"/>
</dbReference>
<dbReference type="InterPro" id="IPR035999">
    <property type="entry name" value="Sec7_dom_sf"/>
</dbReference>
<feature type="compositionally biased region" description="Polar residues" evidence="4">
    <location>
        <begin position="493"/>
        <end position="502"/>
    </location>
</feature>
<dbReference type="Pfam" id="PF01369">
    <property type="entry name" value="Sec7"/>
    <property type="match status" value="1"/>
</dbReference>
<feature type="region of interest" description="Disordered" evidence="4">
    <location>
        <begin position="207"/>
        <end position="513"/>
    </location>
</feature>
<dbReference type="GO" id="GO:0015031">
    <property type="term" value="P:protein transport"/>
    <property type="evidence" value="ECO:0007669"/>
    <property type="project" value="UniProtKB-KW"/>
</dbReference>
<feature type="region of interest" description="Disordered" evidence="4">
    <location>
        <begin position="542"/>
        <end position="612"/>
    </location>
</feature>
<gene>
    <name evidence="6" type="ORF">HYH03_006308</name>
</gene>
<feature type="compositionally biased region" description="Gly residues" evidence="4">
    <location>
        <begin position="1404"/>
        <end position="1420"/>
    </location>
</feature>
<dbReference type="Gene3D" id="1.10.1000.11">
    <property type="entry name" value="Arf Nucleotide-binding Site Opener,domain 2"/>
    <property type="match status" value="1"/>
</dbReference>
<dbReference type="GO" id="GO:0005802">
    <property type="term" value="C:trans-Golgi network"/>
    <property type="evidence" value="ECO:0007669"/>
    <property type="project" value="TreeGrafter"/>
</dbReference>
<feature type="compositionally biased region" description="Pro residues" evidence="4">
    <location>
        <begin position="304"/>
        <end position="314"/>
    </location>
</feature>
<dbReference type="InterPro" id="IPR032629">
    <property type="entry name" value="DCB_dom"/>
</dbReference>
<feature type="compositionally biased region" description="Low complexity" evidence="4">
    <location>
        <begin position="2470"/>
        <end position="2493"/>
    </location>
</feature>
<feature type="region of interest" description="Disordered" evidence="4">
    <location>
        <begin position="1729"/>
        <end position="1763"/>
    </location>
</feature>
<organism evidence="6 7">
    <name type="scientific">Edaphochlamys debaryana</name>
    <dbReference type="NCBI Taxonomy" id="47281"/>
    <lineage>
        <taxon>Eukaryota</taxon>
        <taxon>Viridiplantae</taxon>
        <taxon>Chlorophyta</taxon>
        <taxon>core chlorophytes</taxon>
        <taxon>Chlorophyceae</taxon>
        <taxon>CS clade</taxon>
        <taxon>Chlamydomonadales</taxon>
        <taxon>Chlamydomonadales incertae sedis</taxon>
        <taxon>Edaphochlamys</taxon>
    </lineage>
</organism>
<dbReference type="InterPro" id="IPR032691">
    <property type="entry name" value="Mon2/Sec7/BIG1-like_HUS"/>
</dbReference>
<feature type="region of interest" description="Disordered" evidence="4">
    <location>
        <begin position="2208"/>
        <end position="2259"/>
    </location>
</feature>
<dbReference type="Gene3D" id="1.10.220.20">
    <property type="match status" value="1"/>
</dbReference>
<feature type="compositionally biased region" description="Pro residues" evidence="4">
    <location>
        <begin position="416"/>
        <end position="427"/>
    </location>
</feature>
<dbReference type="PANTHER" id="PTHR10663">
    <property type="entry name" value="GUANYL-NUCLEOTIDE EXCHANGE FACTOR"/>
    <property type="match status" value="1"/>
</dbReference>
<feature type="compositionally biased region" description="Polar residues" evidence="4">
    <location>
        <begin position="207"/>
        <end position="216"/>
    </location>
</feature>
<dbReference type="Pfam" id="PF12783">
    <property type="entry name" value="Sec7-like_HUS"/>
    <property type="match status" value="1"/>
</dbReference>
<evidence type="ECO:0000256" key="2">
    <source>
        <dbReference type="ARBA" id="ARBA00022448"/>
    </source>
</evidence>
<dbReference type="SUPFAM" id="SSF48425">
    <property type="entry name" value="Sec7 domain"/>
    <property type="match status" value="1"/>
</dbReference>
<keyword evidence="2" id="KW-0813">Transport</keyword>
<feature type="compositionally biased region" description="Low complexity" evidence="4">
    <location>
        <begin position="428"/>
        <end position="448"/>
    </location>
</feature>
<feature type="compositionally biased region" description="Gly residues" evidence="4">
    <location>
        <begin position="344"/>
        <end position="356"/>
    </location>
</feature>
<feature type="region of interest" description="Disordered" evidence="4">
    <location>
        <begin position="2599"/>
        <end position="2619"/>
    </location>
</feature>
<feature type="compositionally biased region" description="Low complexity" evidence="4">
    <location>
        <begin position="542"/>
        <end position="565"/>
    </location>
</feature>
<feature type="compositionally biased region" description="Low complexity" evidence="4">
    <location>
        <begin position="270"/>
        <end position="287"/>
    </location>
</feature>
<comment type="caution">
    <text evidence="6">The sequence shown here is derived from an EMBL/GenBank/DDBJ whole genome shotgun (WGS) entry which is preliminary data.</text>
</comment>